<organism evidence="16 17">
    <name type="scientific">Fasciola hepatica</name>
    <name type="common">Liver fluke</name>
    <dbReference type="NCBI Taxonomy" id="6192"/>
    <lineage>
        <taxon>Eukaryota</taxon>
        <taxon>Metazoa</taxon>
        <taxon>Spiralia</taxon>
        <taxon>Lophotrochozoa</taxon>
        <taxon>Platyhelminthes</taxon>
        <taxon>Trematoda</taxon>
        <taxon>Digenea</taxon>
        <taxon>Plagiorchiida</taxon>
        <taxon>Echinostomata</taxon>
        <taxon>Echinostomatoidea</taxon>
        <taxon>Fasciolidae</taxon>
        <taxon>Fasciola</taxon>
    </lineage>
</organism>
<keyword evidence="5" id="KW-0479">Metal-binding</keyword>
<dbReference type="FunFam" id="3.30.40.10:FF:000342">
    <property type="entry name" value="Histone deacetylase 6"/>
    <property type="match status" value="1"/>
</dbReference>
<reference evidence="16" key="1">
    <citation type="submission" date="2019-03" db="EMBL/GenBank/DDBJ databases">
        <title>Improved annotation for the trematode Fasciola hepatica.</title>
        <authorList>
            <person name="Choi Y.-J."/>
            <person name="Martin J."/>
            <person name="Mitreva M."/>
        </authorList>
    </citation>
    <scope>NUCLEOTIDE SEQUENCE [LARGE SCALE GENOMIC DNA]</scope>
</reference>
<keyword evidence="4" id="KW-0678">Repressor</keyword>
<keyword evidence="10" id="KW-0156">Chromatin regulator</keyword>
<dbReference type="Pfam" id="PF02148">
    <property type="entry name" value="zf-UBP"/>
    <property type="match status" value="2"/>
</dbReference>
<dbReference type="PANTHER" id="PTHR47665:SF1">
    <property type="entry name" value="HISTONE DEACETYLASE-LIKE PROTEIN"/>
    <property type="match status" value="1"/>
</dbReference>
<feature type="domain" description="UBP-type" evidence="15">
    <location>
        <begin position="1"/>
        <end position="99"/>
    </location>
</feature>
<keyword evidence="11" id="KW-0805">Transcription regulation</keyword>
<feature type="domain" description="UBP-type" evidence="15">
    <location>
        <begin position="150"/>
        <end position="248"/>
    </location>
</feature>
<name>A0A4E0RJ02_FASHE</name>
<evidence type="ECO:0000256" key="4">
    <source>
        <dbReference type="ARBA" id="ARBA00022491"/>
    </source>
</evidence>
<keyword evidence="6" id="KW-0677">Repeat</keyword>
<dbReference type="SMART" id="SM00290">
    <property type="entry name" value="ZnF_UBP"/>
    <property type="match status" value="2"/>
</dbReference>
<dbReference type="Proteomes" id="UP000230066">
    <property type="component" value="Unassembled WGS sequence"/>
</dbReference>
<evidence type="ECO:0000256" key="3">
    <source>
        <dbReference type="ARBA" id="ARBA00007738"/>
    </source>
</evidence>
<evidence type="ECO:0000256" key="2">
    <source>
        <dbReference type="ARBA" id="ARBA00004123"/>
    </source>
</evidence>
<dbReference type="InterPro" id="IPR001607">
    <property type="entry name" value="Znf_UBP"/>
</dbReference>
<dbReference type="AlphaFoldDB" id="A0A4E0RJ02"/>
<sequence>MQPGQMNKSVLSVWRRTHRRPLWLVRLRCRLTWTNWRTCEVYCGRYANSHMLEHFSSMRHPLVLSFADLSSWCYECEAYIHNESLLEVKRAVHRAKFGMDMPRVRASVPSGTMIGLVRVELTNPGLIPIKLLKACASETTAPFYAVTPITSCPHVTQIAVRSDWTPNVHSTCSSCTQTEEIWVCLLCHETGCGRYAQAHMLEHYKTTGHPIALSFADLSTWCYQCESYIKSPVLNELQRIVHRAKFGEDPPQMP</sequence>
<accession>A0A4E0RJ02</accession>
<evidence type="ECO:0000256" key="13">
    <source>
        <dbReference type="ARBA" id="ARBA00023242"/>
    </source>
</evidence>
<dbReference type="Gene3D" id="3.30.40.10">
    <property type="entry name" value="Zinc/RING finger domain, C3HC4 (zinc finger)"/>
    <property type="match status" value="2"/>
</dbReference>
<protein>
    <submittedName>
        <fullName evidence="16">Histone deacetylase 6</fullName>
    </submittedName>
</protein>
<keyword evidence="8" id="KW-0378">Hydrolase</keyword>
<comment type="similarity">
    <text evidence="3">Belongs to the histone deacetylase family. HD type 2 subfamily.</text>
</comment>
<keyword evidence="9" id="KW-0862">Zinc</keyword>
<comment type="subcellular location">
    <subcellularLocation>
        <location evidence="2">Nucleus</location>
    </subcellularLocation>
</comment>
<dbReference type="PROSITE" id="PS50271">
    <property type="entry name" value="ZF_UBP"/>
    <property type="match status" value="2"/>
</dbReference>
<dbReference type="EMBL" id="JXXN02000236">
    <property type="protein sequence ID" value="THD28106.1"/>
    <property type="molecule type" value="Genomic_DNA"/>
</dbReference>
<keyword evidence="12" id="KW-0804">Transcription</keyword>
<evidence type="ECO:0000256" key="1">
    <source>
        <dbReference type="ARBA" id="ARBA00001947"/>
    </source>
</evidence>
<evidence type="ECO:0000256" key="14">
    <source>
        <dbReference type="PROSITE-ProRule" id="PRU00502"/>
    </source>
</evidence>
<evidence type="ECO:0000256" key="5">
    <source>
        <dbReference type="ARBA" id="ARBA00022723"/>
    </source>
</evidence>
<dbReference type="PANTHER" id="PTHR47665">
    <property type="entry name" value="HISTONE DEACETYLASE-LIKE PROTEIN"/>
    <property type="match status" value="1"/>
</dbReference>
<dbReference type="GO" id="GO:0005634">
    <property type="term" value="C:nucleus"/>
    <property type="evidence" value="ECO:0007669"/>
    <property type="project" value="UniProtKB-SubCell"/>
</dbReference>
<dbReference type="GO" id="GO:0006325">
    <property type="term" value="P:chromatin organization"/>
    <property type="evidence" value="ECO:0007669"/>
    <property type="project" value="UniProtKB-KW"/>
</dbReference>
<evidence type="ECO:0000256" key="11">
    <source>
        <dbReference type="ARBA" id="ARBA00023015"/>
    </source>
</evidence>
<dbReference type="GO" id="GO:0016787">
    <property type="term" value="F:hydrolase activity"/>
    <property type="evidence" value="ECO:0007669"/>
    <property type="project" value="UniProtKB-KW"/>
</dbReference>
<evidence type="ECO:0000313" key="17">
    <source>
        <dbReference type="Proteomes" id="UP000230066"/>
    </source>
</evidence>
<proteinExistence type="inferred from homology"/>
<evidence type="ECO:0000256" key="9">
    <source>
        <dbReference type="ARBA" id="ARBA00022833"/>
    </source>
</evidence>
<keyword evidence="13" id="KW-0539">Nucleus</keyword>
<evidence type="ECO:0000256" key="8">
    <source>
        <dbReference type="ARBA" id="ARBA00022801"/>
    </source>
</evidence>
<evidence type="ECO:0000313" key="16">
    <source>
        <dbReference type="EMBL" id="THD28106.1"/>
    </source>
</evidence>
<comment type="caution">
    <text evidence="16">The sequence shown here is derived from an EMBL/GenBank/DDBJ whole genome shotgun (WGS) entry which is preliminary data.</text>
</comment>
<dbReference type="InterPro" id="IPR013083">
    <property type="entry name" value="Znf_RING/FYVE/PHD"/>
</dbReference>
<evidence type="ECO:0000256" key="7">
    <source>
        <dbReference type="ARBA" id="ARBA00022771"/>
    </source>
</evidence>
<evidence type="ECO:0000256" key="12">
    <source>
        <dbReference type="ARBA" id="ARBA00023163"/>
    </source>
</evidence>
<evidence type="ECO:0000256" key="10">
    <source>
        <dbReference type="ARBA" id="ARBA00022853"/>
    </source>
</evidence>
<evidence type="ECO:0000256" key="6">
    <source>
        <dbReference type="ARBA" id="ARBA00022737"/>
    </source>
</evidence>
<comment type="cofactor">
    <cofactor evidence="1">
        <name>Zn(2+)</name>
        <dbReference type="ChEBI" id="CHEBI:29105"/>
    </cofactor>
</comment>
<gene>
    <name evidence="16" type="ORF">D915_000984</name>
</gene>
<evidence type="ECO:0000259" key="15">
    <source>
        <dbReference type="PROSITE" id="PS50271"/>
    </source>
</evidence>
<dbReference type="GO" id="GO:0008270">
    <property type="term" value="F:zinc ion binding"/>
    <property type="evidence" value="ECO:0007669"/>
    <property type="project" value="UniProtKB-KW"/>
</dbReference>
<keyword evidence="7 14" id="KW-0863">Zinc-finger</keyword>
<dbReference type="SUPFAM" id="SSF57850">
    <property type="entry name" value="RING/U-box"/>
    <property type="match status" value="2"/>
</dbReference>
<keyword evidence="17" id="KW-1185">Reference proteome</keyword>